<name>A0AAV7Q2G3_PLEWA</name>
<dbReference type="SUPFAM" id="SSF50405">
    <property type="entry name" value="Actin-crosslinking proteins"/>
    <property type="match status" value="1"/>
</dbReference>
<dbReference type="Proteomes" id="UP001066276">
    <property type="component" value="Chromosome 6"/>
</dbReference>
<comment type="caution">
    <text evidence="1">The sequence shown here is derived from an EMBL/GenBank/DDBJ whole genome shotgun (WGS) entry which is preliminary data.</text>
</comment>
<dbReference type="Gene3D" id="2.80.10.50">
    <property type="match status" value="1"/>
</dbReference>
<gene>
    <name evidence="1" type="ORF">NDU88_001213</name>
</gene>
<evidence type="ECO:0000313" key="2">
    <source>
        <dbReference type="Proteomes" id="UP001066276"/>
    </source>
</evidence>
<sequence>MFWSSTPYGIRGARERDYTCWFQVCLLGSGKVQFIDYKGDYLSMDPTDKRNAIKTVKEPKPPYSEFEVQYENEKVIFKASNGMFLRATWHYGEVHIVEAIQTSTDRHSGLIRIASDV</sequence>
<dbReference type="EMBL" id="JANPWB010000010">
    <property type="protein sequence ID" value="KAJ1134766.1"/>
    <property type="molecule type" value="Genomic_DNA"/>
</dbReference>
<proteinExistence type="predicted"/>
<keyword evidence="2" id="KW-1185">Reference proteome</keyword>
<organism evidence="1 2">
    <name type="scientific">Pleurodeles waltl</name>
    <name type="common">Iberian ribbed newt</name>
    <dbReference type="NCBI Taxonomy" id="8319"/>
    <lineage>
        <taxon>Eukaryota</taxon>
        <taxon>Metazoa</taxon>
        <taxon>Chordata</taxon>
        <taxon>Craniata</taxon>
        <taxon>Vertebrata</taxon>
        <taxon>Euteleostomi</taxon>
        <taxon>Amphibia</taxon>
        <taxon>Batrachia</taxon>
        <taxon>Caudata</taxon>
        <taxon>Salamandroidea</taxon>
        <taxon>Salamandridae</taxon>
        <taxon>Pleurodelinae</taxon>
        <taxon>Pleurodeles</taxon>
    </lineage>
</organism>
<protein>
    <submittedName>
        <fullName evidence="1">Uncharacterized protein</fullName>
    </submittedName>
</protein>
<dbReference type="InterPro" id="IPR008999">
    <property type="entry name" value="Actin-crosslinking"/>
</dbReference>
<reference evidence="1" key="1">
    <citation type="journal article" date="2022" name="bioRxiv">
        <title>Sequencing and chromosome-scale assembly of the giantPleurodeles waltlgenome.</title>
        <authorList>
            <person name="Brown T."/>
            <person name="Elewa A."/>
            <person name="Iarovenko S."/>
            <person name="Subramanian E."/>
            <person name="Araus A.J."/>
            <person name="Petzold A."/>
            <person name="Susuki M."/>
            <person name="Suzuki K.-i.T."/>
            <person name="Hayashi T."/>
            <person name="Toyoda A."/>
            <person name="Oliveira C."/>
            <person name="Osipova E."/>
            <person name="Leigh N.D."/>
            <person name="Simon A."/>
            <person name="Yun M.H."/>
        </authorList>
    </citation>
    <scope>NUCLEOTIDE SEQUENCE</scope>
    <source>
        <strain evidence="1">20211129_DDA</strain>
        <tissue evidence="1">Liver</tissue>
    </source>
</reference>
<evidence type="ECO:0000313" key="1">
    <source>
        <dbReference type="EMBL" id="KAJ1134766.1"/>
    </source>
</evidence>
<dbReference type="CDD" id="cd00257">
    <property type="entry name" value="beta-trefoil_FSCN-like"/>
    <property type="match status" value="1"/>
</dbReference>
<dbReference type="AlphaFoldDB" id="A0AAV7Q2G3"/>
<accession>A0AAV7Q2G3</accession>